<evidence type="ECO:0000256" key="1">
    <source>
        <dbReference type="ARBA" id="ARBA00011043"/>
    </source>
</evidence>
<dbReference type="InterPro" id="IPR027417">
    <property type="entry name" value="P-loop_NTPase"/>
</dbReference>
<dbReference type="GO" id="GO:0016787">
    <property type="term" value="F:hydrolase activity"/>
    <property type="evidence" value="ECO:0007669"/>
    <property type="project" value="UniProtKB-KW"/>
</dbReference>
<dbReference type="PANTHER" id="PTHR42714">
    <property type="entry name" value="TRNA MODIFICATION GTPASE GTPBP3"/>
    <property type="match status" value="1"/>
</dbReference>
<dbReference type="SUPFAM" id="SSF52540">
    <property type="entry name" value="P-loop containing nucleoside triphosphate hydrolases"/>
    <property type="match status" value="1"/>
</dbReference>
<feature type="binding site" evidence="6">
    <location>
        <position position="27"/>
    </location>
    <ligand>
        <name>(6S)-5-formyl-5,6,7,8-tetrahydrofolate</name>
        <dbReference type="ChEBI" id="CHEBI:57457"/>
    </ligand>
</feature>
<dbReference type="InterPro" id="IPR006073">
    <property type="entry name" value="GTP-bd"/>
</dbReference>
<feature type="binding site" evidence="6">
    <location>
        <position position="125"/>
    </location>
    <ligand>
        <name>(6S)-5-formyl-5,6,7,8-tetrahydrofolate</name>
        <dbReference type="ChEBI" id="CHEBI:57457"/>
    </ligand>
</feature>
<dbReference type="CDD" id="cd14858">
    <property type="entry name" value="TrmE_N"/>
    <property type="match status" value="1"/>
</dbReference>
<feature type="binding site" evidence="6">
    <location>
        <begin position="276"/>
        <end position="279"/>
    </location>
    <ligand>
        <name>GTP</name>
        <dbReference type="ChEBI" id="CHEBI:37565"/>
    </ligand>
</feature>
<evidence type="ECO:0000256" key="7">
    <source>
        <dbReference type="RuleBase" id="RU003313"/>
    </source>
</evidence>
<comment type="caution">
    <text evidence="6">Lacks conserved residue(s) required for the propagation of feature annotation.</text>
</comment>
<feature type="domain" description="TrmE-type G" evidence="8">
    <location>
        <begin position="222"/>
        <end position="373"/>
    </location>
</feature>
<name>A0ABS9Z1E9_9HYPH</name>
<dbReference type="Pfam" id="PF01926">
    <property type="entry name" value="MMR_HSR1"/>
    <property type="match status" value="1"/>
</dbReference>
<dbReference type="InterPro" id="IPR018948">
    <property type="entry name" value="GTP-bd_TrmE_N"/>
</dbReference>
<dbReference type="InterPro" id="IPR004520">
    <property type="entry name" value="GTPase_MnmE"/>
</dbReference>
<keyword evidence="3 6" id="KW-0547">Nucleotide-binding</keyword>
<feature type="binding site" evidence="6">
    <location>
        <position position="85"/>
    </location>
    <ligand>
        <name>(6S)-5-formyl-5,6,7,8-tetrahydrofolate</name>
        <dbReference type="ChEBI" id="CHEBI:57457"/>
    </ligand>
</feature>
<comment type="cofactor">
    <cofactor evidence="6">
        <name>K(+)</name>
        <dbReference type="ChEBI" id="CHEBI:29103"/>
    </cofactor>
    <text evidence="6">Binds 1 potassium ion per subunit.</text>
</comment>
<dbReference type="SUPFAM" id="SSF116878">
    <property type="entry name" value="TrmE connector domain"/>
    <property type="match status" value="1"/>
</dbReference>
<keyword evidence="6" id="KW-0479">Metal-binding</keyword>
<evidence type="ECO:0000256" key="3">
    <source>
        <dbReference type="ARBA" id="ARBA00022741"/>
    </source>
</evidence>
<gene>
    <name evidence="6 9" type="primary">mnmE</name>
    <name evidence="6" type="synonym">trmE</name>
    <name evidence="9" type="ORF">K2U94_01675</name>
</gene>
<evidence type="ECO:0000259" key="8">
    <source>
        <dbReference type="PROSITE" id="PS51709"/>
    </source>
</evidence>
<protein>
    <recommendedName>
        <fullName evidence="6">tRNA modification GTPase MnmE</fullName>
        <ecNumber evidence="6">3.6.-.-</ecNumber>
    </recommendedName>
</protein>
<dbReference type="InterPro" id="IPR027266">
    <property type="entry name" value="TrmE/GcvT-like"/>
</dbReference>
<reference evidence="9" key="1">
    <citation type="journal article" date="2022" name="ISME J.">
        <title>Identification of active gaseous-alkane degraders at natural gas seeps.</title>
        <authorList>
            <person name="Farhan Ul Haque M."/>
            <person name="Hernandez M."/>
            <person name="Crombie A.T."/>
            <person name="Murrell J.C."/>
        </authorList>
    </citation>
    <scope>NUCLEOTIDE SEQUENCE</scope>
    <source>
        <strain evidence="9">PC2</strain>
    </source>
</reference>
<keyword evidence="6 9" id="KW-0378">Hydrolase</keyword>
<dbReference type="InterPro" id="IPR025867">
    <property type="entry name" value="MnmE_helical"/>
</dbReference>
<keyword evidence="6" id="KW-0460">Magnesium</keyword>
<comment type="similarity">
    <text evidence="1 6 7">Belongs to the TRAFAC class TrmE-Era-EngA-EngB-Septin-like GTPase superfamily. TrmE GTPase family.</text>
</comment>
<feature type="binding site" evidence="6">
    <location>
        <position position="236"/>
    </location>
    <ligand>
        <name>Mg(2+)</name>
        <dbReference type="ChEBI" id="CHEBI:18420"/>
    </ligand>
</feature>
<keyword evidence="2 6" id="KW-0819">tRNA processing</keyword>
<dbReference type="InterPro" id="IPR005225">
    <property type="entry name" value="Small_GTP-bd"/>
</dbReference>
<dbReference type="Gene3D" id="3.30.1360.120">
    <property type="entry name" value="Probable tRNA modification gtpase trme, domain 1"/>
    <property type="match status" value="1"/>
</dbReference>
<comment type="function">
    <text evidence="6">Exhibits a very high intrinsic GTPase hydrolysis rate. Involved in the addition of a carboxymethylaminomethyl (cmnm) group at the wobble position (U34) of certain tRNAs, forming tRNA-cmnm(5)s(2)U34.</text>
</comment>
<keyword evidence="6" id="KW-0963">Cytoplasm</keyword>
<feature type="binding site" evidence="6">
    <location>
        <position position="448"/>
    </location>
    <ligand>
        <name>(6S)-5-formyl-5,6,7,8-tetrahydrofolate</name>
        <dbReference type="ChEBI" id="CHEBI:57457"/>
    </ligand>
</feature>
<dbReference type="NCBIfam" id="TIGR00231">
    <property type="entry name" value="small_GTP"/>
    <property type="match status" value="1"/>
</dbReference>
<evidence type="ECO:0000313" key="9">
    <source>
        <dbReference type="EMBL" id="MCI4681490.1"/>
    </source>
</evidence>
<dbReference type="InterPro" id="IPR031168">
    <property type="entry name" value="G_TrmE"/>
</dbReference>
<dbReference type="EC" id="3.6.-.-" evidence="6"/>
<organism evidence="9 10">
    <name type="scientific">Candidatus Rhodoblastus alkanivorans</name>
    <dbReference type="NCBI Taxonomy" id="2954117"/>
    <lineage>
        <taxon>Bacteria</taxon>
        <taxon>Pseudomonadati</taxon>
        <taxon>Pseudomonadota</taxon>
        <taxon>Alphaproteobacteria</taxon>
        <taxon>Hyphomicrobiales</taxon>
        <taxon>Rhodoblastaceae</taxon>
        <taxon>Rhodoblastus</taxon>
    </lineage>
</organism>
<keyword evidence="5 6" id="KW-0342">GTP-binding</keyword>
<dbReference type="PANTHER" id="PTHR42714:SF2">
    <property type="entry name" value="TRNA MODIFICATION GTPASE GTPBP3, MITOCHONDRIAL"/>
    <property type="match status" value="1"/>
</dbReference>
<dbReference type="CDD" id="cd04164">
    <property type="entry name" value="trmE"/>
    <property type="match status" value="1"/>
</dbReference>
<feature type="binding site" evidence="6">
    <location>
        <begin position="232"/>
        <end position="237"/>
    </location>
    <ligand>
        <name>GTP</name>
        <dbReference type="ChEBI" id="CHEBI:37565"/>
    </ligand>
</feature>
<dbReference type="NCBIfam" id="NF003661">
    <property type="entry name" value="PRK05291.1-3"/>
    <property type="match status" value="1"/>
</dbReference>
<keyword evidence="10" id="KW-1185">Reference proteome</keyword>
<dbReference type="NCBIfam" id="TIGR00450">
    <property type="entry name" value="mnmE_trmE_thdF"/>
    <property type="match status" value="1"/>
</dbReference>
<evidence type="ECO:0000256" key="5">
    <source>
        <dbReference type="ARBA" id="ARBA00023134"/>
    </source>
</evidence>
<dbReference type="RefSeq" id="WP_243065551.1">
    <property type="nucleotide sequence ID" value="NZ_JAIVFK010000033.1"/>
</dbReference>
<sequence length="448" mass="48475">MLSALRQYDTIFALSSGVGKSAVSIIRISGSESRRILQSITSGRAEARLARLARIIDPETEDLVDVGIVIWFPGPNSFTGEDCVELHVHGSIAVVAKIFSILRKMAGVRSAEAGEFTRRAMENGKLDLIAAEALADLIDADTEAQRKLALVQAGGSLRALAERLREKLIELMADLEIGLDFADEVDSVGGICRRVQLELAAVELELAAVEAGYSNAERVRDGLNVLIAGPPNAGKSSLLNALARRDVAIVSEFAGTTRDLVEIRLDLNGFPVNLVDSAGIRATDDPIEREGVRRALVRAETADLVLWLCPMNEPHAAPPQDLDRRALWVLRTKADLGQVDGCPPSSGIETLAVSVQSGLHLEELIQALKTFAEKNMSVDSSIVVANERQWRAIVSARDAIQSARQKCLPEEVVAEELRRACFSLESLLGRIGVDDVLDSLFARFCIGK</sequence>
<dbReference type="Proteomes" id="UP001139104">
    <property type="component" value="Unassembled WGS sequence"/>
</dbReference>
<feature type="binding site" evidence="6">
    <location>
        <begin position="251"/>
        <end position="257"/>
    </location>
    <ligand>
        <name>GTP</name>
        <dbReference type="ChEBI" id="CHEBI:37565"/>
    </ligand>
</feature>
<comment type="caution">
    <text evidence="9">The sequence shown here is derived from an EMBL/GenBank/DDBJ whole genome shotgun (WGS) entry which is preliminary data.</text>
</comment>
<proteinExistence type="inferred from homology"/>
<evidence type="ECO:0000256" key="4">
    <source>
        <dbReference type="ARBA" id="ARBA00022958"/>
    </source>
</evidence>
<dbReference type="PROSITE" id="PS51709">
    <property type="entry name" value="G_TRME"/>
    <property type="match status" value="1"/>
</dbReference>
<comment type="subunit">
    <text evidence="6">Homodimer. Heterotetramer of two MnmE and two MnmG subunits.</text>
</comment>
<dbReference type="Pfam" id="PF12631">
    <property type="entry name" value="MnmE_helical"/>
    <property type="match status" value="1"/>
</dbReference>
<comment type="subcellular location">
    <subcellularLocation>
        <location evidence="6">Cytoplasm</location>
    </subcellularLocation>
</comment>
<evidence type="ECO:0000256" key="6">
    <source>
        <dbReference type="HAMAP-Rule" id="MF_00379"/>
    </source>
</evidence>
<dbReference type="Gene3D" id="3.40.50.300">
    <property type="entry name" value="P-loop containing nucleotide triphosphate hydrolases"/>
    <property type="match status" value="1"/>
</dbReference>
<dbReference type="HAMAP" id="MF_00379">
    <property type="entry name" value="GTPase_MnmE"/>
    <property type="match status" value="1"/>
</dbReference>
<dbReference type="InterPro" id="IPR027368">
    <property type="entry name" value="MnmE_dom2"/>
</dbReference>
<keyword evidence="4 6" id="KW-0630">Potassium</keyword>
<evidence type="ECO:0000256" key="2">
    <source>
        <dbReference type="ARBA" id="ARBA00022694"/>
    </source>
</evidence>
<dbReference type="Gene3D" id="1.20.120.430">
    <property type="entry name" value="tRNA modification GTPase MnmE domain 2"/>
    <property type="match status" value="1"/>
</dbReference>
<feature type="binding site" evidence="6">
    <location>
        <position position="257"/>
    </location>
    <ligand>
        <name>Mg(2+)</name>
        <dbReference type="ChEBI" id="CHEBI:18420"/>
    </ligand>
</feature>
<dbReference type="Pfam" id="PF10396">
    <property type="entry name" value="TrmE_N"/>
    <property type="match status" value="1"/>
</dbReference>
<accession>A0ABS9Z1E9</accession>
<evidence type="ECO:0000313" key="10">
    <source>
        <dbReference type="Proteomes" id="UP001139104"/>
    </source>
</evidence>
<dbReference type="EMBL" id="JAIVFP010000001">
    <property type="protein sequence ID" value="MCI4681490.1"/>
    <property type="molecule type" value="Genomic_DNA"/>
</dbReference>